<comment type="similarity">
    <text evidence="6">Belongs to the TVP38/TMEM64 family.</text>
</comment>
<feature type="transmembrane region" description="Helical" evidence="6">
    <location>
        <begin position="28"/>
        <end position="51"/>
    </location>
</feature>
<dbReference type="PANTHER" id="PTHR12677:SF55">
    <property type="entry name" value="UNDECAPRENYL PHOSPHATE TRANSPORTER SAOUHSC_00901-RELATED"/>
    <property type="match status" value="1"/>
</dbReference>
<dbReference type="HOGENOM" id="CLU_038944_11_1_9"/>
<sequence>MTLETLEAWFTLENLRELIAEYRAFGPLIGFLLPVLEAFLPFLPLVAFVVANANAYGVLFGILLSWAGASVGALMVFWLLRRFGHLRLFYFLSNQKQIRKLTTWVERHGFGPLFLLLCFPFTPSALVNVVAGLSRISIMQYMLAVVSGKLVMISTISFIGADIVSLIREPVKTAIVLGVIVVLWLVGKRVEKMINKKMERDILMHERHRKSAGNERLENRWNRGKKKASNGSKH</sequence>
<evidence type="ECO:0000256" key="1">
    <source>
        <dbReference type="ARBA" id="ARBA00004651"/>
    </source>
</evidence>
<feature type="transmembrane region" description="Helical" evidence="6">
    <location>
        <begin position="110"/>
        <end position="131"/>
    </location>
</feature>
<dbReference type="OrthoDB" id="1651121at2"/>
<evidence type="ECO:0000313" key="10">
    <source>
        <dbReference type="Proteomes" id="UP000031449"/>
    </source>
</evidence>
<evidence type="ECO:0000313" key="9">
    <source>
        <dbReference type="EMBL" id="AJD90689.1"/>
    </source>
</evidence>
<feature type="transmembrane region" description="Helical" evidence="6">
    <location>
        <begin position="58"/>
        <end position="80"/>
    </location>
</feature>
<feature type="domain" description="VTT" evidence="8">
    <location>
        <begin position="44"/>
        <end position="161"/>
    </location>
</feature>
<dbReference type="InterPro" id="IPR032816">
    <property type="entry name" value="VTT_dom"/>
</dbReference>
<dbReference type="AlphaFoldDB" id="A0A0B5ARI4"/>
<dbReference type="PANTHER" id="PTHR12677">
    <property type="entry name" value="GOLGI APPARATUS MEMBRANE PROTEIN TVP38-RELATED"/>
    <property type="match status" value="1"/>
</dbReference>
<evidence type="ECO:0000256" key="4">
    <source>
        <dbReference type="ARBA" id="ARBA00022989"/>
    </source>
</evidence>
<reference evidence="9 10" key="1">
    <citation type="submission" date="2014-08" db="EMBL/GenBank/DDBJ databases">
        <title>Complete genome of a marine bacteria Jeotgalibacillus malaysiensis.</title>
        <authorList>
            <person name="Yaakop A.S."/>
            <person name="Chan K.-G."/>
            <person name="Goh K.M."/>
        </authorList>
    </citation>
    <scope>NUCLEOTIDE SEQUENCE [LARGE SCALE GENOMIC DNA]</scope>
    <source>
        <strain evidence="9 10">D5</strain>
    </source>
</reference>
<evidence type="ECO:0000259" key="8">
    <source>
        <dbReference type="Pfam" id="PF09335"/>
    </source>
</evidence>
<feature type="transmembrane region" description="Helical" evidence="6">
    <location>
        <begin position="143"/>
        <end position="167"/>
    </location>
</feature>
<protein>
    <recommendedName>
        <fullName evidence="6">TVP38/TMEM64 family membrane protein</fullName>
    </recommendedName>
</protein>
<keyword evidence="4 6" id="KW-1133">Transmembrane helix</keyword>
<keyword evidence="10" id="KW-1185">Reference proteome</keyword>
<comment type="subcellular location">
    <subcellularLocation>
        <location evidence="1 6">Cell membrane</location>
        <topology evidence="1 6">Multi-pass membrane protein</topology>
    </subcellularLocation>
</comment>
<feature type="region of interest" description="Disordered" evidence="7">
    <location>
        <begin position="210"/>
        <end position="234"/>
    </location>
</feature>
<gene>
    <name evidence="9" type="ORF">JMA_13720</name>
</gene>
<dbReference type="GO" id="GO:0005886">
    <property type="term" value="C:plasma membrane"/>
    <property type="evidence" value="ECO:0007669"/>
    <property type="project" value="UniProtKB-SubCell"/>
</dbReference>
<dbReference type="BioCyc" id="JESP1508404:G14D9-10626-MONOMER"/>
<feature type="transmembrane region" description="Helical" evidence="6">
    <location>
        <begin position="173"/>
        <end position="190"/>
    </location>
</feature>
<organism evidence="9 10">
    <name type="scientific">Jeotgalibacillus malaysiensis</name>
    <dbReference type="NCBI Taxonomy" id="1508404"/>
    <lineage>
        <taxon>Bacteria</taxon>
        <taxon>Bacillati</taxon>
        <taxon>Bacillota</taxon>
        <taxon>Bacilli</taxon>
        <taxon>Bacillales</taxon>
        <taxon>Caryophanaceae</taxon>
        <taxon>Jeotgalibacillus</taxon>
    </lineage>
</organism>
<keyword evidence="5 6" id="KW-0472">Membrane</keyword>
<name>A0A0B5ARI4_9BACL</name>
<evidence type="ECO:0000256" key="5">
    <source>
        <dbReference type="ARBA" id="ARBA00023136"/>
    </source>
</evidence>
<keyword evidence="2 6" id="KW-1003">Cell membrane</keyword>
<accession>A0A0B5ARI4</accession>
<dbReference type="InterPro" id="IPR015414">
    <property type="entry name" value="TMEM64"/>
</dbReference>
<evidence type="ECO:0000256" key="7">
    <source>
        <dbReference type="SAM" id="MobiDB-lite"/>
    </source>
</evidence>
<evidence type="ECO:0000256" key="6">
    <source>
        <dbReference type="RuleBase" id="RU366058"/>
    </source>
</evidence>
<feature type="compositionally biased region" description="Basic residues" evidence="7">
    <location>
        <begin position="222"/>
        <end position="234"/>
    </location>
</feature>
<dbReference type="EMBL" id="CP009416">
    <property type="protein sequence ID" value="AJD90689.1"/>
    <property type="molecule type" value="Genomic_DNA"/>
</dbReference>
<dbReference type="Proteomes" id="UP000031449">
    <property type="component" value="Chromosome"/>
</dbReference>
<proteinExistence type="inferred from homology"/>
<feature type="compositionally biased region" description="Basic and acidic residues" evidence="7">
    <location>
        <begin position="212"/>
        <end position="221"/>
    </location>
</feature>
<evidence type="ECO:0000256" key="2">
    <source>
        <dbReference type="ARBA" id="ARBA00022475"/>
    </source>
</evidence>
<dbReference type="STRING" id="1508404.JMA_13720"/>
<dbReference type="Pfam" id="PF09335">
    <property type="entry name" value="VTT_dom"/>
    <property type="match status" value="1"/>
</dbReference>
<evidence type="ECO:0000256" key="3">
    <source>
        <dbReference type="ARBA" id="ARBA00022692"/>
    </source>
</evidence>
<keyword evidence="3 6" id="KW-0812">Transmembrane</keyword>
<dbReference type="KEGG" id="jeo:JMA_13720"/>